<accession>A0A0D1DP03</accession>
<evidence type="ECO:0000313" key="5">
    <source>
        <dbReference type="EMBL" id="KIS66169.1"/>
    </source>
</evidence>
<dbReference type="GeneID" id="23566975"/>
<dbReference type="GO" id="GO:0005737">
    <property type="term" value="C:cytoplasm"/>
    <property type="evidence" value="ECO:0000318"/>
    <property type="project" value="GO_Central"/>
</dbReference>
<dbReference type="GO" id="GO:0005634">
    <property type="term" value="C:nucleus"/>
    <property type="evidence" value="ECO:0000318"/>
    <property type="project" value="GO_Central"/>
</dbReference>
<dbReference type="GO" id="GO:0010468">
    <property type="term" value="P:regulation of gene expression"/>
    <property type="evidence" value="ECO:0000318"/>
    <property type="project" value="GO_Central"/>
</dbReference>
<keyword evidence="2" id="KW-0694">RNA-binding</keyword>
<dbReference type="VEuPathDB" id="FungiDB:UMAG_11042"/>
<dbReference type="InterPro" id="IPR004088">
    <property type="entry name" value="KH_dom_type_1"/>
</dbReference>
<keyword evidence="6" id="KW-1185">Reference proteome</keyword>
<organism evidence="5 6">
    <name type="scientific">Mycosarcoma maydis</name>
    <name type="common">Corn smut fungus</name>
    <name type="synonym">Ustilago maydis</name>
    <dbReference type="NCBI Taxonomy" id="5270"/>
    <lineage>
        <taxon>Eukaryota</taxon>
        <taxon>Fungi</taxon>
        <taxon>Dikarya</taxon>
        <taxon>Basidiomycota</taxon>
        <taxon>Ustilaginomycotina</taxon>
        <taxon>Ustilaginomycetes</taxon>
        <taxon>Ustilaginales</taxon>
        <taxon>Ustilaginaceae</taxon>
        <taxon>Mycosarcoma</taxon>
    </lineage>
</organism>
<protein>
    <recommendedName>
        <fullName evidence="4">K Homology domain-containing protein</fullName>
    </recommendedName>
</protein>
<reference evidence="5 6" key="1">
    <citation type="journal article" date="2006" name="Nature">
        <title>Insights from the genome of the biotrophic fungal plant pathogen Ustilago maydis.</title>
        <authorList>
            <person name="Kamper J."/>
            <person name="Kahmann R."/>
            <person name="Bolker M."/>
            <person name="Ma L.J."/>
            <person name="Brefort T."/>
            <person name="Saville B.J."/>
            <person name="Banuett F."/>
            <person name="Kronstad J.W."/>
            <person name="Gold S.E."/>
            <person name="Muller O."/>
            <person name="Perlin M.H."/>
            <person name="Wosten H.A."/>
            <person name="de Vries R."/>
            <person name="Ruiz-Herrera J."/>
            <person name="Reynaga-Pena C.G."/>
            <person name="Snetselaar K."/>
            <person name="McCann M."/>
            <person name="Perez-Martin J."/>
            <person name="Feldbrugge M."/>
            <person name="Basse C.W."/>
            <person name="Steinberg G."/>
            <person name="Ibeas J.I."/>
            <person name="Holloman W."/>
            <person name="Guzman P."/>
            <person name="Farman M."/>
            <person name="Stajich J.E."/>
            <person name="Sentandreu R."/>
            <person name="Gonzalez-Prieto J.M."/>
            <person name="Kennell J.C."/>
            <person name="Molina L."/>
            <person name="Schirawski J."/>
            <person name="Mendoza-Mendoza A."/>
            <person name="Greilinger D."/>
            <person name="Munch K."/>
            <person name="Rossel N."/>
            <person name="Scherer M."/>
            <person name="Vranes M."/>
            <person name="Ladendorf O."/>
            <person name="Vincon V."/>
            <person name="Fuchs U."/>
            <person name="Sandrock B."/>
            <person name="Meng S."/>
            <person name="Ho E.C."/>
            <person name="Cahill M.J."/>
            <person name="Boyce K.J."/>
            <person name="Klose J."/>
            <person name="Klosterman S.J."/>
            <person name="Deelstra H.J."/>
            <person name="Ortiz-Castellanos L."/>
            <person name="Li W."/>
            <person name="Sanchez-Alonso P."/>
            <person name="Schreier P.H."/>
            <person name="Hauser-Hahn I."/>
            <person name="Vaupel M."/>
            <person name="Koopmann E."/>
            <person name="Friedrich G."/>
            <person name="Voss H."/>
            <person name="Schluter T."/>
            <person name="Margolis J."/>
            <person name="Platt D."/>
            <person name="Swimmer C."/>
            <person name="Gnirke A."/>
            <person name="Chen F."/>
            <person name="Vysotskaia V."/>
            <person name="Mannhaupt G."/>
            <person name="Guldener U."/>
            <person name="Munsterkotter M."/>
            <person name="Haase D."/>
            <person name="Oesterheld M."/>
            <person name="Mewes H.W."/>
            <person name="Mauceli E.W."/>
            <person name="DeCaprio D."/>
            <person name="Wade C.M."/>
            <person name="Butler J."/>
            <person name="Young S."/>
            <person name="Jaffe D.B."/>
            <person name="Calvo S."/>
            <person name="Nusbaum C."/>
            <person name="Galagan J."/>
            <person name="Birren B.W."/>
        </authorList>
    </citation>
    <scope>NUCLEOTIDE SEQUENCE [LARGE SCALE GENOMIC DNA]</scope>
    <source>
        <strain evidence="6">DSM 14603 / FGSC 9021 / UM521</strain>
    </source>
</reference>
<feature type="domain" description="K Homology" evidence="4">
    <location>
        <begin position="198"/>
        <end position="269"/>
    </location>
</feature>
<evidence type="ECO:0000256" key="2">
    <source>
        <dbReference type="PROSITE-ProRule" id="PRU00117"/>
    </source>
</evidence>
<dbReference type="InterPro" id="IPR004087">
    <property type="entry name" value="KH_dom"/>
</dbReference>
<feature type="region of interest" description="Disordered" evidence="3">
    <location>
        <begin position="1"/>
        <end position="113"/>
    </location>
</feature>
<dbReference type="InterPro" id="IPR036612">
    <property type="entry name" value="KH_dom_type_1_sf"/>
</dbReference>
<evidence type="ECO:0000256" key="3">
    <source>
        <dbReference type="SAM" id="MobiDB-lite"/>
    </source>
</evidence>
<dbReference type="GO" id="GO:0051252">
    <property type="term" value="P:regulation of RNA metabolic process"/>
    <property type="evidence" value="ECO:0000318"/>
    <property type="project" value="GO_Central"/>
</dbReference>
<feature type="compositionally biased region" description="Low complexity" evidence="3">
    <location>
        <begin position="99"/>
        <end position="110"/>
    </location>
</feature>
<dbReference type="Proteomes" id="UP000000561">
    <property type="component" value="Chromosome 20"/>
</dbReference>
<dbReference type="eggNOG" id="KOG3172">
    <property type="taxonomic scope" value="Eukaryota"/>
</dbReference>
<feature type="compositionally biased region" description="Basic and acidic residues" evidence="3">
    <location>
        <begin position="17"/>
        <end position="34"/>
    </location>
</feature>
<dbReference type="RefSeq" id="XP_011392327.1">
    <property type="nucleotide sequence ID" value="XM_011394025.1"/>
</dbReference>
<feature type="compositionally biased region" description="Basic and acidic residues" evidence="3">
    <location>
        <begin position="1"/>
        <end position="10"/>
    </location>
</feature>
<dbReference type="STRING" id="237631.A0A0D1DP03"/>
<feature type="domain" description="K Homology" evidence="4">
    <location>
        <begin position="332"/>
        <end position="408"/>
    </location>
</feature>
<name>A0A0D1DP03_MYCMD</name>
<gene>
    <name evidence="5" type="ORF">UMAG_11042</name>
</gene>
<keyword evidence="1" id="KW-0677">Repeat</keyword>
<evidence type="ECO:0000256" key="1">
    <source>
        <dbReference type="ARBA" id="ARBA00022737"/>
    </source>
</evidence>
<dbReference type="Gene3D" id="3.30.1370.10">
    <property type="entry name" value="K Homology domain, type 1"/>
    <property type="match status" value="3"/>
</dbReference>
<dbReference type="SMART" id="SM00322">
    <property type="entry name" value="KH"/>
    <property type="match status" value="3"/>
</dbReference>
<dbReference type="GO" id="GO:0003729">
    <property type="term" value="F:mRNA binding"/>
    <property type="evidence" value="ECO:0000318"/>
    <property type="project" value="GO_Central"/>
</dbReference>
<dbReference type="EMBL" id="CM003159">
    <property type="protein sequence ID" value="KIS66169.1"/>
    <property type="molecule type" value="Genomic_DNA"/>
</dbReference>
<feature type="compositionally biased region" description="Polar residues" evidence="3">
    <location>
        <begin position="75"/>
        <end position="92"/>
    </location>
</feature>
<dbReference type="eggNOG" id="KOG2190">
    <property type="taxonomic scope" value="Eukaryota"/>
</dbReference>
<evidence type="ECO:0000259" key="4">
    <source>
        <dbReference type="SMART" id="SM00322"/>
    </source>
</evidence>
<feature type="domain" description="K Homology" evidence="4">
    <location>
        <begin position="115"/>
        <end position="185"/>
    </location>
</feature>
<dbReference type="InParanoid" id="A0A0D1DP03"/>
<dbReference type="AlphaFoldDB" id="A0A0D1DP03"/>
<proteinExistence type="predicted"/>
<dbReference type="Pfam" id="PF00013">
    <property type="entry name" value="KH_1"/>
    <property type="match status" value="3"/>
</dbReference>
<dbReference type="PANTHER" id="PTHR10288">
    <property type="entry name" value="KH DOMAIN CONTAINING RNA BINDING PROTEIN"/>
    <property type="match status" value="1"/>
</dbReference>
<dbReference type="OrthoDB" id="442947at2759"/>
<dbReference type="SUPFAM" id="SSF54791">
    <property type="entry name" value="Eukaryotic type KH-domain (KH-domain type I)"/>
    <property type="match status" value="3"/>
</dbReference>
<dbReference type="PROSITE" id="PS50084">
    <property type="entry name" value="KH_TYPE_1"/>
    <property type="match status" value="3"/>
</dbReference>
<sequence length="420" mass="43398">MSEVAKRQRDTSSTPEPEAKRPYVDAEKNADHRTSFSSATTADKSPSTTRTMASDTLPKPVSEEKDAVDLGSVTADATSSNDIKVDNGSVSNGHDGDQVAGSAGSVGDSSETQATQISMRTLIVTSDASIIIGKSGKHINEIRDKSNARLNISEIIPGNPERILTVSGPLDAVSKAFGLIVRRINDEPFDLASVPGSKSVTIRFIVPNSRMGSVIGKQGSKIKEIQEASGARLTAGEAMLPGSTERVLSISGVADAVHIAVYYVGSILLEHPDRNANNLPYRPTAGGPSTRAGAAGANPYAAPQQPFGYGAPAAGFGGAPAGAGGAPQLPPGSQTQQIFIPNDLVGCIIGKGGSKINEIRSMSASHIKIMEPGAGIAAGGSGNERLVTITGPPPNIQMAVSLLYQRLEQEKMRLAQGGAP</sequence>
<evidence type="ECO:0000313" key="6">
    <source>
        <dbReference type="Proteomes" id="UP000000561"/>
    </source>
</evidence>
<dbReference type="KEGG" id="uma:UMAG_11042"/>
<feature type="compositionally biased region" description="Polar residues" evidence="3">
    <location>
        <begin position="35"/>
        <end position="54"/>
    </location>
</feature>